<dbReference type="GO" id="GO:0010468">
    <property type="term" value="P:regulation of gene expression"/>
    <property type="evidence" value="ECO:0007669"/>
    <property type="project" value="TreeGrafter"/>
</dbReference>
<feature type="domain" description="LOB" evidence="2">
    <location>
        <begin position="4"/>
        <end position="110"/>
    </location>
</feature>
<dbReference type="EnsemblPlants" id="AUR62022498-RA">
    <property type="protein sequence ID" value="AUR62022498-RA:cds"/>
    <property type="gene ID" value="AUR62022498"/>
</dbReference>
<keyword evidence="4" id="KW-1185">Reference proteome</keyword>
<dbReference type="PANTHER" id="PTHR31304">
    <property type="entry name" value="LOB DOMAIN-CONTAINING PROTEIN 38"/>
    <property type="match status" value="1"/>
</dbReference>
<name>A0A803M2Q0_CHEQI</name>
<evidence type="ECO:0000256" key="1">
    <source>
        <dbReference type="ARBA" id="ARBA00005474"/>
    </source>
</evidence>
<proteinExistence type="inferred from homology"/>
<dbReference type="Pfam" id="PF03195">
    <property type="entry name" value="LOB"/>
    <property type="match status" value="1"/>
</dbReference>
<dbReference type="Proteomes" id="UP000596660">
    <property type="component" value="Unplaced"/>
</dbReference>
<evidence type="ECO:0000259" key="2">
    <source>
        <dbReference type="PROSITE" id="PS50891"/>
    </source>
</evidence>
<evidence type="ECO:0000313" key="4">
    <source>
        <dbReference type="Proteomes" id="UP000596660"/>
    </source>
</evidence>
<dbReference type="KEGG" id="cqi:110696735"/>
<dbReference type="Gramene" id="AUR62022498-RA">
    <property type="protein sequence ID" value="AUR62022498-RA:cds"/>
    <property type="gene ID" value="AUR62022498"/>
</dbReference>
<comment type="similarity">
    <text evidence="1">Belongs to the LOB domain-containing protein family.</text>
</comment>
<dbReference type="RefSeq" id="XP_021729779.1">
    <property type="nucleotide sequence ID" value="XM_021874087.1"/>
</dbReference>
<sequence>MISSSCNGCRVLRKGCGENCLLRQSLTFIDSPYSQCNATVFVSKFFGRSSLFYLLESAPPALHPVVFRSLLYEACDRTINPVSGVIGLLFTGKWNLCESAVDIVLKGGVLKPLPEFITRFSPENSNSGEDSELQLNLSSRSFGDVEGDLSLDLDLWLTTTTSRVVSPRMDRMKRKKSRCLELEMSGTTSCESGSSAEVEEFDVVDLSLSL</sequence>
<organism evidence="3 4">
    <name type="scientific">Chenopodium quinoa</name>
    <name type="common">Quinoa</name>
    <dbReference type="NCBI Taxonomy" id="63459"/>
    <lineage>
        <taxon>Eukaryota</taxon>
        <taxon>Viridiplantae</taxon>
        <taxon>Streptophyta</taxon>
        <taxon>Embryophyta</taxon>
        <taxon>Tracheophyta</taxon>
        <taxon>Spermatophyta</taxon>
        <taxon>Magnoliopsida</taxon>
        <taxon>eudicotyledons</taxon>
        <taxon>Gunneridae</taxon>
        <taxon>Pentapetalae</taxon>
        <taxon>Caryophyllales</taxon>
        <taxon>Chenopodiaceae</taxon>
        <taxon>Chenopodioideae</taxon>
        <taxon>Atripliceae</taxon>
        <taxon>Chenopodium</taxon>
    </lineage>
</organism>
<dbReference type="PANTHER" id="PTHR31304:SF62">
    <property type="entry name" value="LOB DOMAIN-CONTAINING PROTEIN"/>
    <property type="match status" value="1"/>
</dbReference>
<dbReference type="GeneID" id="110696735"/>
<evidence type="ECO:0000313" key="3">
    <source>
        <dbReference type="EnsemblPlants" id="AUR62022498-RA:cds"/>
    </source>
</evidence>
<dbReference type="AlphaFoldDB" id="A0A803M2Q0"/>
<reference evidence="3" key="1">
    <citation type="journal article" date="2017" name="Nature">
        <title>The genome of Chenopodium quinoa.</title>
        <authorList>
            <person name="Jarvis D.E."/>
            <person name="Ho Y.S."/>
            <person name="Lightfoot D.J."/>
            <person name="Schmoeckel S.M."/>
            <person name="Li B."/>
            <person name="Borm T.J.A."/>
            <person name="Ohyanagi H."/>
            <person name="Mineta K."/>
            <person name="Michell C.T."/>
            <person name="Saber N."/>
            <person name="Kharbatia N.M."/>
            <person name="Rupper R.R."/>
            <person name="Sharp A.R."/>
            <person name="Dally N."/>
            <person name="Boughton B.A."/>
            <person name="Woo Y.H."/>
            <person name="Gao G."/>
            <person name="Schijlen E.G.W.M."/>
            <person name="Guo X."/>
            <person name="Momin A.A."/>
            <person name="Negrao S."/>
            <person name="Al-Babili S."/>
            <person name="Gehring C."/>
            <person name="Roessner U."/>
            <person name="Jung C."/>
            <person name="Murphy K."/>
            <person name="Arold S.T."/>
            <person name="Gojobori T."/>
            <person name="van der Linden C.G."/>
            <person name="van Loo E.N."/>
            <person name="Jellen E.N."/>
            <person name="Maughan P.J."/>
            <person name="Tester M."/>
        </authorList>
    </citation>
    <scope>NUCLEOTIDE SEQUENCE [LARGE SCALE GENOMIC DNA]</scope>
    <source>
        <strain evidence="3">cv. PI 614886</strain>
    </source>
</reference>
<reference evidence="3" key="2">
    <citation type="submission" date="2021-03" db="UniProtKB">
        <authorList>
            <consortium name="EnsemblPlants"/>
        </authorList>
    </citation>
    <scope>IDENTIFICATION</scope>
</reference>
<dbReference type="PROSITE" id="PS50891">
    <property type="entry name" value="LOB"/>
    <property type="match status" value="1"/>
</dbReference>
<protein>
    <recommendedName>
        <fullName evidence="2">LOB domain-containing protein</fullName>
    </recommendedName>
</protein>
<accession>A0A803M2Q0</accession>
<dbReference type="OMA" id="CDRTINP"/>
<dbReference type="InterPro" id="IPR004883">
    <property type="entry name" value="LOB"/>
</dbReference>
<dbReference type="OrthoDB" id="1922547at2759"/>
<gene>
    <name evidence="3" type="primary">LOC110696735</name>
</gene>